<comment type="caution">
    <text evidence="4">The sequence shown here is derived from an EMBL/GenBank/DDBJ whole genome shotgun (WGS) entry which is preliminary data.</text>
</comment>
<feature type="chain" id="PRO_5032395136" description="Zn-dependent hydrolase" evidence="3">
    <location>
        <begin position="19"/>
        <end position="583"/>
    </location>
</feature>
<dbReference type="GO" id="GO:0008239">
    <property type="term" value="F:dipeptidyl-peptidase activity"/>
    <property type="evidence" value="ECO:0007669"/>
    <property type="project" value="TreeGrafter"/>
</dbReference>
<dbReference type="EMBL" id="JACHET010000001">
    <property type="protein sequence ID" value="MBB6184541.1"/>
    <property type="molecule type" value="Genomic_DNA"/>
</dbReference>
<dbReference type="Pfam" id="PF03571">
    <property type="entry name" value="Peptidase_M49"/>
    <property type="match status" value="1"/>
</dbReference>
<keyword evidence="2" id="KW-0378">Hydrolase</keyword>
<dbReference type="InterPro" id="IPR039461">
    <property type="entry name" value="Peptidase_M49"/>
</dbReference>
<dbReference type="OrthoDB" id="9812747at2"/>
<proteinExistence type="predicted"/>
<dbReference type="RefSeq" id="WP_052394556.1">
    <property type="nucleotide sequence ID" value="NZ_JACHET010000001.1"/>
</dbReference>
<reference evidence="4 5" key="1">
    <citation type="submission" date="2020-08" db="EMBL/GenBank/DDBJ databases">
        <title>Genomic Encyclopedia of Type Strains, Phase IV (KMG-IV): sequencing the most valuable type-strain genomes for metagenomic binning, comparative biology and taxonomic classification.</title>
        <authorList>
            <person name="Goeker M."/>
        </authorList>
    </citation>
    <scope>NUCLEOTIDE SEQUENCE [LARGE SCALE GENOMIC DNA]</scope>
    <source>
        <strain evidence="4 5">DSM 107085</strain>
    </source>
</reference>
<accession>A0A841KPF9</accession>
<dbReference type="GO" id="GO:0046872">
    <property type="term" value="F:metal ion binding"/>
    <property type="evidence" value="ECO:0007669"/>
    <property type="project" value="UniProtKB-KW"/>
</dbReference>
<evidence type="ECO:0000256" key="3">
    <source>
        <dbReference type="SAM" id="SignalP"/>
    </source>
</evidence>
<feature type="signal peptide" evidence="3">
    <location>
        <begin position="1"/>
        <end position="18"/>
    </location>
</feature>
<keyword evidence="1" id="KW-0479">Metal-binding</keyword>
<dbReference type="PANTHER" id="PTHR23422:SF9">
    <property type="entry name" value="ZN-DEPENDENT HYDROLASE"/>
    <property type="match status" value="1"/>
</dbReference>
<evidence type="ECO:0000313" key="5">
    <source>
        <dbReference type="Proteomes" id="UP000560000"/>
    </source>
</evidence>
<gene>
    <name evidence="4" type="ORF">HNQ86_001886</name>
</gene>
<dbReference type="GO" id="GO:0005737">
    <property type="term" value="C:cytoplasm"/>
    <property type="evidence" value="ECO:0007669"/>
    <property type="project" value="TreeGrafter"/>
</dbReference>
<evidence type="ECO:0008006" key="6">
    <source>
        <dbReference type="Google" id="ProtNLM"/>
    </source>
</evidence>
<dbReference type="AlphaFoldDB" id="A0A841KPF9"/>
<organism evidence="4 5">
    <name type="scientific">Oleiagrimonas soli</name>
    <dbReference type="NCBI Taxonomy" id="1543381"/>
    <lineage>
        <taxon>Bacteria</taxon>
        <taxon>Pseudomonadati</taxon>
        <taxon>Pseudomonadota</taxon>
        <taxon>Gammaproteobacteria</taxon>
        <taxon>Lysobacterales</taxon>
        <taxon>Rhodanobacteraceae</taxon>
        <taxon>Oleiagrimonas</taxon>
    </lineage>
</organism>
<dbReference type="PROSITE" id="PS51257">
    <property type="entry name" value="PROKAR_LIPOPROTEIN"/>
    <property type="match status" value="1"/>
</dbReference>
<sequence length="583" mass="64155">MRTSIHAFGLLIASAALLTACHDKPAATPESAAAKPAASTAAPASASSSASYASRHLDDYATVKLTADLSHLDANQKKMVGLLIQAADEMNPIYWKQSVANADALRARIHDDATRELFDINYGPWDRLNADHPFVAGVGPRPLGAQFYPADMTKAEFDKAPLKDKTSLYTLLRPVLHREGTGELTTVPYHVAYQPQLDKAADLLRQASALAKDPGFAKYLKLRAEALQTDDYQPSDFAWMDMKNNPVDIVIGPIETYEDQLFGYKAAYESYVLIKDQAWSERLKRFAKYLPQLQRDLPVPAKYKAEKPGSDADLNAYFAVYYAGDANVGAKTIAINLPNDEQVQLKKGTRRLQLENVMQAKFDKIMKPIAATLIAKDQLDHVTFDAFFQNTMFHEVAHGLGIKNTLDGKGTVRKALKEYASSFEEGKADILGLYMVRKLGEMGELDKAKLMDNYVTFLAGMLRSVRFGATDAHAQANMLRFNYFLQHGAITRDEATGRYRVHFDKMTAAMAALTTRILTLQGDGDYADAKKMGDAMGVVGPQLASDLKRLDQADIPVDIRFEQGAKVLGLDDGAARAASTARP</sequence>
<name>A0A841KPF9_9GAMM</name>
<keyword evidence="3" id="KW-0732">Signal</keyword>
<protein>
    <recommendedName>
        <fullName evidence="6">Zn-dependent hydrolase</fullName>
    </recommendedName>
</protein>
<dbReference type="Gene3D" id="3.30.540.30">
    <property type="match status" value="1"/>
</dbReference>
<evidence type="ECO:0000256" key="2">
    <source>
        <dbReference type="ARBA" id="ARBA00022801"/>
    </source>
</evidence>
<evidence type="ECO:0000313" key="4">
    <source>
        <dbReference type="EMBL" id="MBB6184541.1"/>
    </source>
</evidence>
<dbReference type="Proteomes" id="UP000560000">
    <property type="component" value="Unassembled WGS sequence"/>
</dbReference>
<evidence type="ECO:0000256" key="1">
    <source>
        <dbReference type="ARBA" id="ARBA00022723"/>
    </source>
</evidence>
<dbReference type="PANTHER" id="PTHR23422">
    <property type="entry name" value="DIPEPTIDYL PEPTIDASE III-RELATED"/>
    <property type="match status" value="1"/>
</dbReference>